<dbReference type="PANTHER" id="PTHR40057:SF1">
    <property type="entry name" value="SLR1162 PROTEIN"/>
    <property type="match status" value="1"/>
</dbReference>
<dbReference type="InterPro" id="IPR011008">
    <property type="entry name" value="Dimeric_a/b-barrel"/>
</dbReference>
<dbReference type="InterPro" id="IPR038762">
    <property type="entry name" value="ABM_predict"/>
</dbReference>
<reference evidence="2 3" key="1">
    <citation type="submission" date="2020-02" db="EMBL/GenBank/DDBJ databases">
        <title>The WGS of Modestobacter muralis DSM 100205.</title>
        <authorList>
            <person name="Jiang Z."/>
        </authorList>
    </citation>
    <scope>NUCLEOTIDE SEQUENCE [LARGE SCALE GENOMIC DNA]</scope>
    <source>
        <strain evidence="2 3">DSM 100205</strain>
    </source>
</reference>
<evidence type="ECO:0000313" key="2">
    <source>
        <dbReference type="EMBL" id="NEN52111.1"/>
    </source>
</evidence>
<feature type="transmembrane region" description="Helical" evidence="1">
    <location>
        <begin position="106"/>
        <end position="129"/>
    </location>
</feature>
<dbReference type="EMBL" id="JAAGWB010000041">
    <property type="protein sequence ID" value="NEN52111.1"/>
    <property type="molecule type" value="Genomic_DNA"/>
</dbReference>
<keyword evidence="1" id="KW-1133">Transmembrane helix</keyword>
<name>A0A6P0H8J6_9ACTN</name>
<organism evidence="2 3">
    <name type="scientific">Modestobacter muralis</name>
    <dbReference type="NCBI Taxonomy" id="1608614"/>
    <lineage>
        <taxon>Bacteria</taxon>
        <taxon>Bacillati</taxon>
        <taxon>Actinomycetota</taxon>
        <taxon>Actinomycetes</taxon>
        <taxon>Geodermatophilales</taxon>
        <taxon>Geodermatophilaceae</taxon>
        <taxon>Modestobacter</taxon>
    </lineage>
</organism>
<dbReference type="AlphaFoldDB" id="A0A6P0H8J6"/>
<keyword evidence="1" id="KW-0472">Membrane</keyword>
<evidence type="ECO:0008006" key="4">
    <source>
        <dbReference type="Google" id="ProtNLM"/>
    </source>
</evidence>
<dbReference type="Proteomes" id="UP000471152">
    <property type="component" value="Unassembled WGS sequence"/>
</dbReference>
<keyword evidence="1" id="KW-0812">Transmembrane</keyword>
<sequence length="166" mass="17344">MMVAATRRALPHHGAELARWASELCRTASGFPGHLSNDVTRRHVRGSVQLTVAVTFDSASSASAWENSPERAALVAAGDALTEGEPMATALVLPGPGQSRLRTATVVWAGLFPFALVLNVLAAAPLAGLHVVPRTLVTTVVLVPLAVYVGIPAVQGVLRWAATRGR</sequence>
<evidence type="ECO:0000313" key="3">
    <source>
        <dbReference type="Proteomes" id="UP000471152"/>
    </source>
</evidence>
<feature type="transmembrane region" description="Helical" evidence="1">
    <location>
        <begin position="135"/>
        <end position="158"/>
    </location>
</feature>
<dbReference type="SUPFAM" id="SSF54909">
    <property type="entry name" value="Dimeric alpha+beta barrel"/>
    <property type="match status" value="1"/>
</dbReference>
<comment type="caution">
    <text evidence="2">The sequence shown here is derived from an EMBL/GenBank/DDBJ whole genome shotgun (WGS) entry which is preliminary data.</text>
</comment>
<gene>
    <name evidence="2" type="ORF">G3R41_14405</name>
</gene>
<accession>A0A6P0H8J6</accession>
<proteinExistence type="predicted"/>
<protein>
    <recommendedName>
        <fullName evidence="4">Antibiotic biosynthesis monooxygenase</fullName>
    </recommendedName>
</protein>
<evidence type="ECO:0000256" key="1">
    <source>
        <dbReference type="SAM" id="Phobius"/>
    </source>
</evidence>
<dbReference type="PANTHER" id="PTHR40057">
    <property type="entry name" value="SLR1162 PROTEIN"/>
    <property type="match status" value="1"/>
</dbReference>